<evidence type="ECO:0000313" key="3">
    <source>
        <dbReference type="Proteomes" id="UP000237000"/>
    </source>
</evidence>
<evidence type="ECO:0000256" key="1">
    <source>
        <dbReference type="SAM" id="MobiDB-lite"/>
    </source>
</evidence>
<reference evidence="3" key="1">
    <citation type="submission" date="2016-06" db="EMBL/GenBank/DDBJ databases">
        <title>Parallel loss of symbiosis genes in relatives of nitrogen-fixing non-legume Parasponia.</title>
        <authorList>
            <person name="Van Velzen R."/>
            <person name="Holmer R."/>
            <person name="Bu F."/>
            <person name="Rutten L."/>
            <person name="Van Zeijl A."/>
            <person name="Liu W."/>
            <person name="Santuari L."/>
            <person name="Cao Q."/>
            <person name="Sharma T."/>
            <person name="Shen D."/>
            <person name="Roswanjaya Y."/>
            <person name="Wardhani T."/>
            <person name="Kalhor M.S."/>
            <person name="Jansen J."/>
            <person name="Van den Hoogen J."/>
            <person name="Gungor B."/>
            <person name="Hartog M."/>
            <person name="Hontelez J."/>
            <person name="Verver J."/>
            <person name="Yang W.-C."/>
            <person name="Schijlen E."/>
            <person name="Repin R."/>
            <person name="Schilthuizen M."/>
            <person name="Schranz E."/>
            <person name="Heidstra R."/>
            <person name="Miyata K."/>
            <person name="Fedorova E."/>
            <person name="Kohlen W."/>
            <person name="Bisseling T."/>
            <person name="Smit S."/>
            <person name="Geurts R."/>
        </authorList>
    </citation>
    <scope>NUCLEOTIDE SEQUENCE [LARGE SCALE GENOMIC DNA]</scope>
    <source>
        <strain evidence="3">cv. RG33-2</strain>
    </source>
</reference>
<feature type="region of interest" description="Disordered" evidence="1">
    <location>
        <begin position="48"/>
        <end position="68"/>
    </location>
</feature>
<evidence type="ECO:0000313" key="2">
    <source>
        <dbReference type="EMBL" id="PON55205.1"/>
    </source>
</evidence>
<comment type="caution">
    <text evidence="2">The sequence shown here is derived from an EMBL/GenBank/DDBJ whole genome shotgun (WGS) entry which is preliminary data.</text>
</comment>
<sequence length="68" mass="7625">MDNEVVFSTPKGQRYVIPEVTTCPPAPIKHEASKKQRSSTVNVLARKFEEEARDDMSTTTQKNKGQST</sequence>
<dbReference type="OrthoDB" id="1421434at2759"/>
<protein>
    <submittedName>
        <fullName evidence="2">Uncharacterized protein</fullName>
    </submittedName>
</protein>
<dbReference type="EMBL" id="JXTC01000423">
    <property type="protein sequence ID" value="PON55205.1"/>
    <property type="molecule type" value="Genomic_DNA"/>
</dbReference>
<accession>A0A2P5C2G5</accession>
<name>A0A2P5C2G5_TREOI</name>
<gene>
    <name evidence="2" type="ORF">TorRG33x02_300280</name>
</gene>
<dbReference type="Proteomes" id="UP000237000">
    <property type="component" value="Unassembled WGS sequence"/>
</dbReference>
<feature type="compositionally biased region" description="Polar residues" evidence="1">
    <location>
        <begin position="57"/>
        <end position="68"/>
    </location>
</feature>
<dbReference type="InParanoid" id="A0A2P5C2G5"/>
<dbReference type="AlphaFoldDB" id="A0A2P5C2G5"/>
<proteinExistence type="predicted"/>
<keyword evidence="3" id="KW-1185">Reference proteome</keyword>
<organism evidence="2 3">
    <name type="scientific">Trema orientale</name>
    <name type="common">Charcoal tree</name>
    <name type="synonym">Celtis orientalis</name>
    <dbReference type="NCBI Taxonomy" id="63057"/>
    <lineage>
        <taxon>Eukaryota</taxon>
        <taxon>Viridiplantae</taxon>
        <taxon>Streptophyta</taxon>
        <taxon>Embryophyta</taxon>
        <taxon>Tracheophyta</taxon>
        <taxon>Spermatophyta</taxon>
        <taxon>Magnoliopsida</taxon>
        <taxon>eudicotyledons</taxon>
        <taxon>Gunneridae</taxon>
        <taxon>Pentapetalae</taxon>
        <taxon>rosids</taxon>
        <taxon>fabids</taxon>
        <taxon>Rosales</taxon>
        <taxon>Cannabaceae</taxon>
        <taxon>Trema</taxon>
    </lineage>
</organism>